<feature type="domain" description="LtfC/p132/Gp6 beta-sandwich" evidence="1">
    <location>
        <begin position="4"/>
        <end position="130"/>
    </location>
</feature>
<dbReference type="GeneID" id="40097240"/>
<dbReference type="Pfam" id="PF23926">
    <property type="entry name" value="LtfC"/>
    <property type="match status" value="1"/>
</dbReference>
<dbReference type="Proteomes" id="UP000241842">
    <property type="component" value="Segment"/>
</dbReference>
<evidence type="ECO:0000313" key="2">
    <source>
        <dbReference type="EMBL" id="ATW69903.1"/>
    </source>
</evidence>
<dbReference type="KEGG" id="vg:40097240"/>
<proteinExistence type="predicted"/>
<dbReference type="InterPro" id="IPR055688">
    <property type="entry name" value="LtfC/p132/Gp6_b-sand"/>
</dbReference>
<accession>A0A2H4PRH7</accession>
<name>A0A2H4PRH7_9CAUD</name>
<reference evidence="3" key="1">
    <citation type="submission" date="2017-10" db="EMBL/GenBank/DDBJ databases">
        <title>Isolation and characterization of a group of new proteus bacteriophages.</title>
        <authorList>
            <person name="Kozlova Y.N."/>
            <person name="Morozova V.V."/>
            <person name="Babkin I.V."/>
            <person name="Tikunova N.V."/>
            <person name="Bokovaya O.V."/>
            <person name="Shedko E.D."/>
        </authorList>
    </citation>
    <scope>NUCLEOTIDE SEQUENCE [LARGE SCALE GENOMIC DNA]</scope>
</reference>
<sequence length="136" mass="15336">MIIENRTVDLRMDANLDFGYLLQFTEVDVDDFGKETILPIDLTGFSFKGSISDKLNDGKELANFDIEIADAKKGIVTLFLDKDIVNSLPRRKDSKAEEYNSRLKFVGYYDVISTNTLGSQVRILEGKIFISEGVTK</sequence>
<dbReference type="OrthoDB" id="13113at10239"/>
<protein>
    <submittedName>
        <fullName evidence="2">Putative L-shaped tail fiber assembly protein</fullName>
    </submittedName>
</protein>
<dbReference type="RefSeq" id="YP_009620587.1">
    <property type="nucleotide sequence ID" value="NC_042090.1"/>
</dbReference>
<keyword evidence="3" id="KW-1185">Reference proteome</keyword>
<evidence type="ECO:0000313" key="3">
    <source>
        <dbReference type="Proteomes" id="UP000241842"/>
    </source>
</evidence>
<evidence type="ECO:0000259" key="1">
    <source>
        <dbReference type="Pfam" id="PF23926"/>
    </source>
</evidence>
<dbReference type="EMBL" id="MG030347">
    <property type="protein sequence ID" value="ATW69903.1"/>
    <property type="molecule type" value="Genomic_DNA"/>
</dbReference>
<organism evidence="2 3">
    <name type="scientific">Proteus phage PM135</name>
    <dbReference type="NCBI Taxonomy" id="2048008"/>
    <lineage>
        <taxon>Viruses</taxon>
        <taxon>Duplodnaviria</taxon>
        <taxon>Heunggongvirae</taxon>
        <taxon>Uroviricota</taxon>
        <taxon>Caudoviricetes</taxon>
        <taxon>Demerecviridae</taxon>
        <taxon>Novosibvirus</taxon>
        <taxon>Novosibvirus PM135</taxon>
    </lineage>
</organism>